<reference evidence="3" key="2">
    <citation type="submission" date="2019-10" db="EMBL/GenBank/DDBJ databases">
        <title>A de novo genome assembly of a pear dwarfing rootstock.</title>
        <authorList>
            <person name="Wang F."/>
            <person name="Wang J."/>
            <person name="Li S."/>
            <person name="Zhang Y."/>
            <person name="Fang M."/>
            <person name="Ma L."/>
            <person name="Zhao Y."/>
            <person name="Jiang S."/>
        </authorList>
    </citation>
    <scope>NUCLEOTIDE SEQUENCE [LARGE SCALE GENOMIC DNA]</scope>
</reference>
<keyword evidence="3" id="KW-1185">Reference proteome</keyword>
<dbReference type="PANTHER" id="PTHR47723">
    <property type="entry name" value="OS05G0353850 PROTEIN"/>
    <property type="match status" value="1"/>
</dbReference>
<evidence type="ECO:0000313" key="3">
    <source>
        <dbReference type="Proteomes" id="UP000327157"/>
    </source>
</evidence>
<dbReference type="Proteomes" id="UP000327157">
    <property type="component" value="Chromosome 5"/>
</dbReference>
<dbReference type="InterPro" id="IPR053151">
    <property type="entry name" value="RNase_H-like"/>
</dbReference>
<dbReference type="GO" id="GO:0003676">
    <property type="term" value="F:nucleic acid binding"/>
    <property type="evidence" value="ECO:0007669"/>
    <property type="project" value="InterPro"/>
</dbReference>
<dbReference type="AlphaFoldDB" id="A0A5N5ID39"/>
<evidence type="ECO:0000313" key="2">
    <source>
        <dbReference type="EMBL" id="KAB2635620.1"/>
    </source>
</evidence>
<feature type="domain" description="RNase H type-1" evidence="1">
    <location>
        <begin position="4"/>
        <end position="83"/>
    </location>
</feature>
<dbReference type="InterPro" id="IPR002156">
    <property type="entry name" value="RNaseH_domain"/>
</dbReference>
<dbReference type="PANTHER" id="PTHR47723:SF19">
    <property type="entry name" value="POLYNUCLEOTIDYL TRANSFERASE, RIBONUCLEASE H-LIKE SUPERFAMILY PROTEIN"/>
    <property type="match status" value="1"/>
</dbReference>
<accession>A0A5N5ID39</accession>
<reference evidence="2 3" key="3">
    <citation type="submission" date="2019-11" db="EMBL/GenBank/DDBJ databases">
        <title>A de novo genome assembly of a pear dwarfing rootstock.</title>
        <authorList>
            <person name="Wang F."/>
            <person name="Wang J."/>
            <person name="Li S."/>
            <person name="Zhang Y."/>
            <person name="Fang M."/>
            <person name="Ma L."/>
            <person name="Zhao Y."/>
            <person name="Jiang S."/>
        </authorList>
    </citation>
    <scope>NUCLEOTIDE SEQUENCE [LARGE SCALE GENOMIC DNA]</scope>
    <source>
        <strain evidence="2">S2</strain>
        <tissue evidence="2">Leaf</tissue>
    </source>
</reference>
<dbReference type="InterPro" id="IPR012337">
    <property type="entry name" value="RNaseH-like_sf"/>
</dbReference>
<dbReference type="GO" id="GO:0004523">
    <property type="term" value="F:RNA-DNA hybrid ribonuclease activity"/>
    <property type="evidence" value="ECO:0007669"/>
    <property type="project" value="InterPro"/>
</dbReference>
<dbReference type="OrthoDB" id="1906820at2759"/>
<sequence>MLTEITAAREAALFAHQWQTEQVILEGDALLVIAAIQNNLAANHGPFGHLMDGTRRILQSFQLWKAKFVRRDANTMANRLARFSLTLEHPVSWFEDPPHIVSDLILEDSFNY</sequence>
<evidence type="ECO:0000259" key="1">
    <source>
        <dbReference type="Pfam" id="PF13456"/>
    </source>
</evidence>
<organism evidence="2 3">
    <name type="scientific">Pyrus ussuriensis x Pyrus communis</name>
    <dbReference type="NCBI Taxonomy" id="2448454"/>
    <lineage>
        <taxon>Eukaryota</taxon>
        <taxon>Viridiplantae</taxon>
        <taxon>Streptophyta</taxon>
        <taxon>Embryophyta</taxon>
        <taxon>Tracheophyta</taxon>
        <taxon>Spermatophyta</taxon>
        <taxon>Magnoliopsida</taxon>
        <taxon>eudicotyledons</taxon>
        <taxon>Gunneridae</taxon>
        <taxon>Pentapetalae</taxon>
        <taxon>rosids</taxon>
        <taxon>fabids</taxon>
        <taxon>Rosales</taxon>
        <taxon>Rosaceae</taxon>
        <taxon>Amygdaloideae</taxon>
        <taxon>Maleae</taxon>
        <taxon>Pyrus</taxon>
    </lineage>
</organism>
<dbReference type="SUPFAM" id="SSF53098">
    <property type="entry name" value="Ribonuclease H-like"/>
    <property type="match status" value="1"/>
</dbReference>
<comment type="caution">
    <text evidence="2">The sequence shown here is derived from an EMBL/GenBank/DDBJ whole genome shotgun (WGS) entry which is preliminary data.</text>
</comment>
<protein>
    <recommendedName>
        <fullName evidence="1">RNase H type-1 domain-containing protein</fullName>
    </recommendedName>
</protein>
<dbReference type="Gene3D" id="3.30.420.10">
    <property type="entry name" value="Ribonuclease H-like superfamily/Ribonuclease H"/>
    <property type="match status" value="1"/>
</dbReference>
<dbReference type="InterPro" id="IPR036397">
    <property type="entry name" value="RNaseH_sf"/>
</dbReference>
<proteinExistence type="predicted"/>
<reference evidence="2 3" key="1">
    <citation type="submission" date="2019-09" db="EMBL/GenBank/DDBJ databases">
        <authorList>
            <person name="Ou C."/>
        </authorList>
    </citation>
    <scope>NUCLEOTIDE SEQUENCE [LARGE SCALE GENOMIC DNA]</scope>
    <source>
        <strain evidence="2">S2</strain>
        <tissue evidence="2">Leaf</tissue>
    </source>
</reference>
<name>A0A5N5ID39_9ROSA</name>
<dbReference type="Pfam" id="PF13456">
    <property type="entry name" value="RVT_3"/>
    <property type="match status" value="1"/>
</dbReference>
<gene>
    <name evidence="2" type="ORF">D8674_026154</name>
</gene>
<dbReference type="EMBL" id="SMOL01000004">
    <property type="protein sequence ID" value="KAB2635620.1"/>
    <property type="molecule type" value="Genomic_DNA"/>
</dbReference>